<protein>
    <recommendedName>
        <fullName evidence="4">F-box domain-containing protein</fullName>
    </recommendedName>
</protein>
<comment type="caution">
    <text evidence="2">The sequence shown here is derived from an EMBL/GenBank/DDBJ whole genome shotgun (WGS) entry which is preliminary data.</text>
</comment>
<evidence type="ECO:0008006" key="4">
    <source>
        <dbReference type="Google" id="ProtNLM"/>
    </source>
</evidence>
<feature type="compositionally biased region" description="Low complexity" evidence="1">
    <location>
        <begin position="446"/>
        <end position="457"/>
    </location>
</feature>
<sequence>MSRRCPPSRGASEGSRRRASAPRWLELPQDVSILICQFAGPCCVDRLGCAGSAPRELARDGAVWRSFCLARWGRGANLHAYRGARELYLDRGGPRDERGAGPADEAPQLRLHDHSKNFADDELIAVSEAPRGSCTGARAGVLVVDCGTREVRQRMSVSDSRINCCDAAGGLVCLGGSDSKVRLLRRAEAPDGRGGTCGEDGAGYQEVWTHQCLSEVNDLRLAREGAVVTVRTGPDRCPAGMDLIPLDRPDALVSFQGGCSATMGKYIHALDGFEEGCSLSSVICAGEDAFTSAFSVMLFDFRRQSPGVVDLPVAALGQPPTSTVWPLRAGASHLAYAGMGRRGAGGGIAVVDFRYPTTSSGMQVCFPGELDDFRCFGGSLYAACTARGARGTEASVFRCSPSGPRELELLSSVVGAWPLSSSGQVRVFRGKLWSPGRPRGPEGADRQPAGLRPLLRRAPPPRQRGRGGASRTPAPGQLWGGLAAASAPWVLSRPPGPGELLGRGAAPRPPPSGHRTDREFVC</sequence>
<dbReference type="Proteomes" id="UP001189429">
    <property type="component" value="Unassembled WGS sequence"/>
</dbReference>
<reference evidence="2" key="1">
    <citation type="submission" date="2023-10" db="EMBL/GenBank/DDBJ databases">
        <authorList>
            <person name="Chen Y."/>
            <person name="Shah S."/>
            <person name="Dougan E. K."/>
            <person name="Thang M."/>
            <person name="Chan C."/>
        </authorList>
    </citation>
    <scope>NUCLEOTIDE SEQUENCE [LARGE SCALE GENOMIC DNA]</scope>
</reference>
<dbReference type="InterPro" id="IPR036047">
    <property type="entry name" value="F-box-like_dom_sf"/>
</dbReference>
<proteinExistence type="predicted"/>
<evidence type="ECO:0000313" key="3">
    <source>
        <dbReference type="Proteomes" id="UP001189429"/>
    </source>
</evidence>
<feature type="region of interest" description="Disordered" evidence="1">
    <location>
        <begin position="1"/>
        <end position="21"/>
    </location>
</feature>
<feature type="region of interest" description="Disordered" evidence="1">
    <location>
        <begin position="431"/>
        <end position="522"/>
    </location>
</feature>
<dbReference type="SUPFAM" id="SSF81383">
    <property type="entry name" value="F-box domain"/>
    <property type="match status" value="1"/>
</dbReference>
<organism evidence="2 3">
    <name type="scientific">Prorocentrum cordatum</name>
    <dbReference type="NCBI Taxonomy" id="2364126"/>
    <lineage>
        <taxon>Eukaryota</taxon>
        <taxon>Sar</taxon>
        <taxon>Alveolata</taxon>
        <taxon>Dinophyceae</taxon>
        <taxon>Prorocentrales</taxon>
        <taxon>Prorocentraceae</taxon>
        <taxon>Prorocentrum</taxon>
    </lineage>
</organism>
<dbReference type="EMBL" id="CAUYUJ010015527">
    <property type="protein sequence ID" value="CAK0855202.1"/>
    <property type="molecule type" value="Genomic_DNA"/>
</dbReference>
<evidence type="ECO:0000256" key="1">
    <source>
        <dbReference type="SAM" id="MobiDB-lite"/>
    </source>
</evidence>
<name>A0ABN9U7S4_9DINO</name>
<evidence type="ECO:0000313" key="2">
    <source>
        <dbReference type="EMBL" id="CAK0855202.1"/>
    </source>
</evidence>
<accession>A0ABN9U7S4</accession>
<feature type="region of interest" description="Disordered" evidence="1">
    <location>
        <begin position="92"/>
        <end position="111"/>
    </location>
</feature>
<keyword evidence="3" id="KW-1185">Reference proteome</keyword>
<gene>
    <name evidence="2" type="ORF">PCOR1329_LOCUS46002</name>
</gene>